<dbReference type="PROSITE" id="PS50865">
    <property type="entry name" value="ZF_MYND_2"/>
    <property type="match status" value="1"/>
</dbReference>
<comment type="caution">
    <text evidence="7">The sequence shown here is derived from an EMBL/GenBank/DDBJ whole genome shotgun (WGS) entry which is preliminary data.</text>
</comment>
<dbReference type="SUPFAM" id="SSF144232">
    <property type="entry name" value="HIT/MYND zinc finger-like"/>
    <property type="match status" value="1"/>
</dbReference>
<evidence type="ECO:0000256" key="5">
    <source>
        <dbReference type="SAM" id="MobiDB-lite"/>
    </source>
</evidence>
<evidence type="ECO:0000256" key="1">
    <source>
        <dbReference type="ARBA" id="ARBA00022723"/>
    </source>
</evidence>
<evidence type="ECO:0000313" key="7">
    <source>
        <dbReference type="EMBL" id="TCD63798.1"/>
    </source>
</evidence>
<proteinExistence type="predicted"/>
<evidence type="ECO:0000256" key="4">
    <source>
        <dbReference type="PROSITE-ProRule" id="PRU00134"/>
    </source>
</evidence>
<feature type="compositionally biased region" description="Basic and acidic residues" evidence="5">
    <location>
        <begin position="1"/>
        <end position="10"/>
    </location>
</feature>
<dbReference type="AlphaFoldDB" id="A0A4R0RJ33"/>
<keyword evidence="3" id="KW-0862">Zinc</keyword>
<evidence type="ECO:0000259" key="6">
    <source>
        <dbReference type="PROSITE" id="PS50865"/>
    </source>
</evidence>
<evidence type="ECO:0000313" key="8">
    <source>
        <dbReference type="Proteomes" id="UP000292702"/>
    </source>
</evidence>
<keyword evidence="1" id="KW-0479">Metal-binding</keyword>
<dbReference type="Gene3D" id="6.10.140.2220">
    <property type="match status" value="1"/>
</dbReference>
<organism evidence="7 8">
    <name type="scientific">Steccherinum ochraceum</name>
    <dbReference type="NCBI Taxonomy" id="92696"/>
    <lineage>
        <taxon>Eukaryota</taxon>
        <taxon>Fungi</taxon>
        <taxon>Dikarya</taxon>
        <taxon>Basidiomycota</taxon>
        <taxon>Agaricomycotina</taxon>
        <taxon>Agaricomycetes</taxon>
        <taxon>Polyporales</taxon>
        <taxon>Steccherinaceae</taxon>
        <taxon>Steccherinum</taxon>
    </lineage>
</organism>
<protein>
    <recommendedName>
        <fullName evidence="6">MYND-type domain-containing protein</fullName>
    </recommendedName>
</protein>
<accession>A0A4R0RJ33</accession>
<name>A0A4R0RJ33_9APHY</name>
<dbReference type="Proteomes" id="UP000292702">
    <property type="component" value="Unassembled WGS sequence"/>
</dbReference>
<evidence type="ECO:0000256" key="2">
    <source>
        <dbReference type="ARBA" id="ARBA00022771"/>
    </source>
</evidence>
<dbReference type="OrthoDB" id="2804601at2759"/>
<sequence length="619" mass="69552">MADHGSHARIDCTPLPTPPPTEFASERNDDGVPVTSSIDWGRVVHQESRHVASWILYLHRRQDEQIIPLLETAASGLAIGPGVLPSKWPAFRETGVMRVCVDLMMEPGMLAPPTDLETFGPNQYVHKIIVLLSYCIRLLMDSKNNPQDAYYSRELYERRDEFFKFLWDIRLLISSANAAGTSISTLLPMFVQTSITWLVRIFDRYFDYVPTLSTYAAHSLLYHWSTCKPDSFTIDSISILRSLMAHDKDNIQEFVNDYISHSNNSHLRRLFFKFCQHLSGAFNPAPDEDAFSVFWVSCKFFTYRMDAFVPFDVMDVDGPLPSLTMSFHRQRCSGANVRTVSAPDLVKVLLPAFKAMSEAAPDLFDRKLSQYGGTLDVVSMIGQSIITVIEEKLQDDLDIPLDVLKRIQVSTAMQRLRDSNHSQSGSYVYLLRSTTRIWHDTLLAIDKIRAKGAGQRRLKDASLVAWRDYGSVFNLKESIRNHSAKTPSKLSDKSPYWKIKKRCFSNECACSVAYPTLHKFRVCKGCYRALYCSAKCQAADWEVGHRATRARVHDGLGEFVPGVDQTVARSVDGGLTVLAATMPAGVTGIERAGLNAVANTGGADNEFRELYADRLAAVD</sequence>
<dbReference type="EMBL" id="RWJN01000275">
    <property type="protein sequence ID" value="TCD63798.1"/>
    <property type="molecule type" value="Genomic_DNA"/>
</dbReference>
<feature type="domain" description="MYND-type" evidence="6">
    <location>
        <begin position="505"/>
        <end position="549"/>
    </location>
</feature>
<evidence type="ECO:0000256" key="3">
    <source>
        <dbReference type="ARBA" id="ARBA00022833"/>
    </source>
</evidence>
<reference evidence="7 8" key="1">
    <citation type="submission" date="2018-11" db="EMBL/GenBank/DDBJ databases">
        <title>Genome assembly of Steccherinum ochraceum LE-BIN_3174, the white-rot fungus of the Steccherinaceae family (The Residual Polyporoid clade, Polyporales, Basidiomycota).</title>
        <authorList>
            <person name="Fedorova T.V."/>
            <person name="Glazunova O.A."/>
            <person name="Landesman E.O."/>
            <person name="Moiseenko K.V."/>
            <person name="Psurtseva N.V."/>
            <person name="Savinova O.S."/>
            <person name="Shakhova N.V."/>
            <person name="Tyazhelova T.V."/>
            <person name="Vasina D.V."/>
        </authorList>
    </citation>
    <scope>NUCLEOTIDE SEQUENCE [LARGE SCALE GENOMIC DNA]</scope>
    <source>
        <strain evidence="7 8">LE-BIN_3174</strain>
    </source>
</reference>
<dbReference type="InterPro" id="IPR002893">
    <property type="entry name" value="Znf_MYND"/>
</dbReference>
<keyword evidence="8" id="KW-1185">Reference proteome</keyword>
<keyword evidence="2 4" id="KW-0863">Zinc-finger</keyword>
<gene>
    <name evidence="7" type="ORF">EIP91_004949</name>
</gene>
<feature type="region of interest" description="Disordered" evidence="5">
    <location>
        <begin position="1"/>
        <end position="31"/>
    </location>
</feature>
<dbReference type="GO" id="GO:0008270">
    <property type="term" value="F:zinc ion binding"/>
    <property type="evidence" value="ECO:0007669"/>
    <property type="project" value="UniProtKB-KW"/>
</dbReference>
<dbReference type="Pfam" id="PF01753">
    <property type="entry name" value="zf-MYND"/>
    <property type="match status" value="1"/>
</dbReference>